<reference evidence="2 3" key="1">
    <citation type="submission" date="2018-06" db="EMBL/GenBank/DDBJ databases">
        <title>Extensive metabolic versatility and redundancy in microbially diverse, dynamic hydrothermal sediments.</title>
        <authorList>
            <person name="Dombrowski N."/>
            <person name="Teske A."/>
            <person name="Baker B.J."/>
        </authorList>
    </citation>
    <scope>NUCLEOTIDE SEQUENCE [LARGE SCALE GENOMIC DNA]</scope>
    <source>
        <strain evidence="2">B34_G17</strain>
    </source>
</reference>
<evidence type="ECO:0000313" key="2">
    <source>
        <dbReference type="EMBL" id="RLE53229.1"/>
    </source>
</evidence>
<evidence type="ECO:0000256" key="1">
    <source>
        <dbReference type="SAM" id="Coils"/>
    </source>
</evidence>
<evidence type="ECO:0008006" key="4">
    <source>
        <dbReference type="Google" id="ProtNLM"/>
    </source>
</evidence>
<dbReference type="AlphaFoldDB" id="A0A497F1N2"/>
<keyword evidence="1" id="KW-0175">Coiled coil</keyword>
<feature type="non-terminal residue" evidence="2">
    <location>
        <position position="1"/>
    </location>
</feature>
<evidence type="ECO:0000313" key="3">
    <source>
        <dbReference type="Proteomes" id="UP000272051"/>
    </source>
</evidence>
<protein>
    <recommendedName>
        <fullName evidence="4">Transglutaminase-like domain-containing protein</fullName>
    </recommendedName>
</protein>
<dbReference type="EMBL" id="QMQX01000017">
    <property type="protein sequence ID" value="RLE53229.1"/>
    <property type="molecule type" value="Genomic_DNA"/>
</dbReference>
<feature type="coiled-coil region" evidence="1">
    <location>
        <begin position="2"/>
        <end position="36"/>
    </location>
</feature>
<gene>
    <name evidence="2" type="ORF">DRJ33_01550</name>
</gene>
<organism evidence="2 3">
    <name type="scientific">Thermoproteota archaeon</name>
    <dbReference type="NCBI Taxonomy" id="2056631"/>
    <lineage>
        <taxon>Archaea</taxon>
        <taxon>Thermoproteota</taxon>
    </lineage>
</organism>
<comment type="caution">
    <text evidence="2">The sequence shown here is derived from an EMBL/GenBank/DDBJ whole genome shotgun (WGS) entry which is preliminary data.</text>
</comment>
<dbReference type="Proteomes" id="UP000272051">
    <property type="component" value="Unassembled WGS sequence"/>
</dbReference>
<dbReference type="Gene3D" id="3.10.620.30">
    <property type="match status" value="1"/>
</dbReference>
<sequence>LLENYTKLMSENKRLRQELELKLNKSEEYNRKLSDQLSEIAYFRSFKVYNYRLYSYKLIELKIAAQDYLHYRLNVTREYAVIEDRVERLRELFMDFVTYDDQYIKQIAEQLREISGLNDELYANLVLQIVHQINYARTLYCKYPVETIVENVGDCDNLAVLAASLMKAGGVDTALILCRVSSDGVNFFAHAMVGVALSSKPLTPLAYGRTPQYVSHEGKHYYLCECTYSRKASPWDLSVKGSLVGDNPWKAMKDIVILPV</sequence>
<accession>A0A497F1N2</accession>
<name>A0A497F1N2_9CREN</name>
<proteinExistence type="predicted"/>